<feature type="domain" description="C2H2-type" evidence="2">
    <location>
        <begin position="435"/>
        <end position="462"/>
    </location>
</feature>
<dbReference type="Proteomes" id="UP001229421">
    <property type="component" value="Unassembled WGS sequence"/>
</dbReference>
<evidence type="ECO:0000313" key="4">
    <source>
        <dbReference type="Proteomes" id="UP001229421"/>
    </source>
</evidence>
<proteinExistence type="predicted"/>
<dbReference type="PROSITE" id="PS00028">
    <property type="entry name" value="ZINC_FINGER_C2H2_1"/>
    <property type="match status" value="3"/>
</dbReference>
<comment type="caution">
    <text evidence="3">The sequence shown here is derived from an EMBL/GenBank/DDBJ whole genome shotgun (WGS) entry which is preliminary data.</text>
</comment>
<dbReference type="PANTHER" id="PTHR46869">
    <property type="entry name" value="C2H2-LIKE ZINC FINGER PROTEIN"/>
    <property type="match status" value="1"/>
</dbReference>
<dbReference type="GO" id="GO:0008270">
    <property type="term" value="F:zinc ion binding"/>
    <property type="evidence" value="ECO:0007669"/>
    <property type="project" value="UniProtKB-KW"/>
</dbReference>
<keyword evidence="1" id="KW-0479">Metal-binding</keyword>
<dbReference type="EMBL" id="JAUHHV010000001">
    <property type="protein sequence ID" value="KAK1438913.1"/>
    <property type="molecule type" value="Genomic_DNA"/>
</dbReference>
<dbReference type="InterPro" id="IPR013087">
    <property type="entry name" value="Znf_C2H2_type"/>
</dbReference>
<dbReference type="AlphaFoldDB" id="A0AAD8LD79"/>
<dbReference type="InterPro" id="IPR036236">
    <property type="entry name" value="Znf_C2H2_sf"/>
</dbReference>
<name>A0AAD8LD79_TARER</name>
<keyword evidence="1" id="KW-0863">Zinc-finger</keyword>
<dbReference type="PROSITE" id="PS50157">
    <property type="entry name" value="ZINC_FINGER_C2H2_2"/>
    <property type="match status" value="2"/>
</dbReference>
<keyword evidence="1" id="KW-0862">Zinc</keyword>
<dbReference type="SUPFAM" id="SSF57667">
    <property type="entry name" value="beta-beta-alpha zinc fingers"/>
    <property type="match status" value="2"/>
</dbReference>
<dbReference type="PANTHER" id="PTHR46869:SF7">
    <property type="entry name" value="ZINC FINGER PROTEIN ZAT9-LIKE"/>
    <property type="match status" value="1"/>
</dbReference>
<gene>
    <name evidence="3" type="ORF">QVD17_04725</name>
</gene>
<dbReference type="Pfam" id="PF13912">
    <property type="entry name" value="zf-C2H2_6"/>
    <property type="match status" value="3"/>
</dbReference>
<accession>A0AAD8LD79</accession>
<evidence type="ECO:0000313" key="3">
    <source>
        <dbReference type="EMBL" id="KAK1438913.1"/>
    </source>
</evidence>
<protein>
    <recommendedName>
        <fullName evidence="2">C2H2-type domain-containing protein</fullName>
    </recommendedName>
</protein>
<reference evidence="3" key="1">
    <citation type="journal article" date="2023" name="bioRxiv">
        <title>Improved chromosome-level genome assembly for marigold (Tagetes erecta).</title>
        <authorList>
            <person name="Jiang F."/>
            <person name="Yuan L."/>
            <person name="Wang S."/>
            <person name="Wang H."/>
            <person name="Xu D."/>
            <person name="Wang A."/>
            <person name="Fan W."/>
        </authorList>
    </citation>
    <scope>NUCLEOTIDE SEQUENCE</scope>
    <source>
        <strain evidence="3">WSJ</strain>
        <tissue evidence="3">Leaf</tissue>
    </source>
</reference>
<evidence type="ECO:0000259" key="2">
    <source>
        <dbReference type="PROSITE" id="PS50157"/>
    </source>
</evidence>
<feature type="domain" description="C2H2-type" evidence="2">
    <location>
        <begin position="163"/>
        <end position="190"/>
    </location>
</feature>
<dbReference type="SMART" id="SM00355">
    <property type="entry name" value="ZnF_C2H2"/>
    <property type="match status" value="3"/>
</dbReference>
<evidence type="ECO:0000256" key="1">
    <source>
        <dbReference type="PROSITE-ProRule" id="PRU00042"/>
    </source>
</evidence>
<organism evidence="3 4">
    <name type="scientific">Tagetes erecta</name>
    <name type="common">African marigold</name>
    <dbReference type="NCBI Taxonomy" id="13708"/>
    <lineage>
        <taxon>Eukaryota</taxon>
        <taxon>Viridiplantae</taxon>
        <taxon>Streptophyta</taxon>
        <taxon>Embryophyta</taxon>
        <taxon>Tracheophyta</taxon>
        <taxon>Spermatophyta</taxon>
        <taxon>Magnoliopsida</taxon>
        <taxon>eudicotyledons</taxon>
        <taxon>Gunneridae</taxon>
        <taxon>Pentapetalae</taxon>
        <taxon>asterids</taxon>
        <taxon>campanulids</taxon>
        <taxon>Asterales</taxon>
        <taxon>Asteraceae</taxon>
        <taxon>Asteroideae</taxon>
        <taxon>Heliantheae alliance</taxon>
        <taxon>Tageteae</taxon>
        <taxon>Tagetes</taxon>
    </lineage>
</organism>
<sequence length="491" mass="55212">MNNKDQEQKFHVCRFCEASFLNGKQLGGHMRRHLALISACKKMGVKETINGEKGLDDSRDDDDVDVDQMLKNKGINQDFIICRKQSMQEDDQGIINGEMGLDFDDVMIKKSQNEMGVDQDSRANVYVLRENPKRSWRVSNSSKDFGNFCKKRCQSRKESFKDSVCDKCGKSFNSMKALYGHMRCHSIKRSQPCDESFVMSSSYEHHDEDDGGGEVATAVRKKRSYTRYKSPKPNHHSTSLSCSDDEVERGAICLMMLSRGVRNLDEVKFVSSNQAEFAFSDSGYEQTLQSNVVFEVSVDGSMECSKLKNKSNKMGLKKDLIFESGSGQLNPGQAGSTFLKKYKSPMKPGSCGQDFGDMDAIDSDISLKLKNKSKLSLKKDLIFESGSGQLNPGQTRSTFVNYKSPKEPSSCDQDFGDTDAPDSDVSLELKRSKEHNCPICFKEFRSGQALGSHKRVHADTERKLAERNHMLLNPDHDFLRKVSTMVTWGSS</sequence>
<keyword evidence="4" id="KW-1185">Reference proteome</keyword>